<accession>A0ABQ3USX8</accession>
<dbReference type="EMBL" id="BNJG01000002">
    <property type="protein sequence ID" value="GHO55903.1"/>
    <property type="molecule type" value="Genomic_DNA"/>
</dbReference>
<name>A0ABQ3USX8_9CHLR</name>
<gene>
    <name evidence="1" type="ORF">KSB_43780</name>
</gene>
<dbReference type="RefSeq" id="WP_201372526.1">
    <property type="nucleotide sequence ID" value="NZ_BNJG01000002.1"/>
</dbReference>
<evidence type="ECO:0000313" key="1">
    <source>
        <dbReference type="EMBL" id="GHO55903.1"/>
    </source>
</evidence>
<sequence>MSVVHSITVTSSIKRLEQFSTWSRDVQTVLDYLPRYVAAGRKQRVFALPWEGVPTMLISANLFRKYHEQHCLEPLILPNQWQAYKRFIQQLPVNTQVDAQLKEGSQVYNYEQTISSLYGHGPNISMLLNLPGKGRYFLLAMEQGGTEPIPIRGPDGTGEPIVTKIEVAFNIDIAIYDHGDAFSLRVEDLLQEGYYFWNLVGDPHDIVAKAALIRLVYYFPEIEVSSDSEPGEWWEASLLCQKLFGVADLPPGPWGDIDRPDEDTRKQLISLAKSLPD</sequence>
<reference evidence="1 2" key="1">
    <citation type="journal article" date="2021" name="Int. J. Syst. Evol. Microbiol.">
        <title>Reticulibacter mediterranei gen. nov., sp. nov., within the new family Reticulibacteraceae fam. nov., and Ktedonospora formicarum gen. nov., sp. nov., Ktedonobacter robiniae sp. nov., Dictyobacter formicarum sp. nov. and Dictyobacter arantiisoli sp. nov., belonging to the class Ktedonobacteria.</title>
        <authorList>
            <person name="Yabe S."/>
            <person name="Zheng Y."/>
            <person name="Wang C.M."/>
            <person name="Sakai Y."/>
            <person name="Abe K."/>
            <person name="Yokota A."/>
            <person name="Donadio S."/>
            <person name="Cavaletti L."/>
            <person name="Monciardini P."/>
        </authorList>
    </citation>
    <scope>NUCLEOTIDE SEQUENCE [LARGE SCALE GENOMIC DNA]</scope>
    <source>
        <strain evidence="1 2">SOSP1-30</strain>
    </source>
</reference>
<evidence type="ECO:0000313" key="2">
    <source>
        <dbReference type="Proteomes" id="UP000654345"/>
    </source>
</evidence>
<dbReference type="Proteomes" id="UP000654345">
    <property type="component" value="Unassembled WGS sequence"/>
</dbReference>
<comment type="caution">
    <text evidence="1">The sequence shown here is derived from an EMBL/GenBank/DDBJ whole genome shotgun (WGS) entry which is preliminary data.</text>
</comment>
<proteinExistence type="predicted"/>
<organism evidence="1 2">
    <name type="scientific">Ktedonobacter robiniae</name>
    <dbReference type="NCBI Taxonomy" id="2778365"/>
    <lineage>
        <taxon>Bacteria</taxon>
        <taxon>Bacillati</taxon>
        <taxon>Chloroflexota</taxon>
        <taxon>Ktedonobacteria</taxon>
        <taxon>Ktedonobacterales</taxon>
        <taxon>Ktedonobacteraceae</taxon>
        <taxon>Ktedonobacter</taxon>
    </lineage>
</organism>
<protein>
    <submittedName>
        <fullName evidence="1">Uncharacterized protein</fullName>
    </submittedName>
</protein>
<keyword evidence="2" id="KW-1185">Reference proteome</keyword>